<keyword evidence="1" id="KW-0812">Transmembrane</keyword>
<keyword evidence="1" id="KW-0472">Membrane</keyword>
<protein>
    <submittedName>
        <fullName evidence="3">Lipid-binding SYLF domain-containing protein</fullName>
    </submittedName>
</protein>
<name>A0A1H4CNN0_9FLAO</name>
<dbReference type="OrthoDB" id="5405772at2"/>
<keyword evidence="4" id="KW-1185">Reference proteome</keyword>
<evidence type="ECO:0000313" key="4">
    <source>
        <dbReference type="Proteomes" id="UP000198951"/>
    </source>
</evidence>
<dbReference type="EMBL" id="FNRD01000006">
    <property type="protein sequence ID" value="SEA62056.1"/>
    <property type="molecule type" value="Genomic_DNA"/>
</dbReference>
<feature type="domain" description="Ysc84 actin-binding" evidence="2">
    <location>
        <begin position="96"/>
        <end position="173"/>
    </location>
</feature>
<dbReference type="RefSeq" id="WP_091088958.1">
    <property type="nucleotide sequence ID" value="NZ_FNRD01000006.1"/>
</dbReference>
<dbReference type="Pfam" id="PF04366">
    <property type="entry name" value="Ysc84"/>
    <property type="match status" value="1"/>
</dbReference>
<dbReference type="AlphaFoldDB" id="A0A1H4CNN0"/>
<dbReference type="InterPro" id="IPR007461">
    <property type="entry name" value="Ysc84_actin-binding"/>
</dbReference>
<dbReference type="CDD" id="cd11524">
    <property type="entry name" value="SYLF"/>
    <property type="match status" value="1"/>
</dbReference>
<dbReference type="STRING" id="150146.SAMN05443667_106135"/>
<proteinExistence type="predicted"/>
<gene>
    <name evidence="3" type="ORF">SAMN05443667_106135</name>
</gene>
<keyword evidence="1" id="KW-1133">Transmembrane helix</keyword>
<reference evidence="4" key="1">
    <citation type="submission" date="2016-10" db="EMBL/GenBank/DDBJ databases">
        <authorList>
            <person name="Varghese N."/>
            <person name="Submissions S."/>
        </authorList>
    </citation>
    <scope>NUCLEOTIDE SEQUENCE [LARGE SCALE GENOMIC DNA]</scope>
    <source>
        <strain evidence="4">DSM 22376</strain>
    </source>
</reference>
<accession>A0A1H4CNN0</accession>
<organism evidence="3 4">
    <name type="scientific">Flavobacterium gillisiae</name>
    <dbReference type="NCBI Taxonomy" id="150146"/>
    <lineage>
        <taxon>Bacteria</taxon>
        <taxon>Pseudomonadati</taxon>
        <taxon>Bacteroidota</taxon>
        <taxon>Flavobacteriia</taxon>
        <taxon>Flavobacteriales</taxon>
        <taxon>Flavobacteriaceae</taxon>
        <taxon>Flavobacterium</taxon>
    </lineage>
</organism>
<feature type="transmembrane region" description="Helical" evidence="1">
    <location>
        <begin position="6"/>
        <end position="23"/>
    </location>
</feature>
<evidence type="ECO:0000313" key="3">
    <source>
        <dbReference type="EMBL" id="SEA62056.1"/>
    </source>
</evidence>
<evidence type="ECO:0000256" key="1">
    <source>
        <dbReference type="SAM" id="Phobius"/>
    </source>
</evidence>
<evidence type="ECO:0000259" key="2">
    <source>
        <dbReference type="Pfam" id="PF04366"/>
    </source>
</evidence>
<sequence>MKKVNVIWIVLMACAMMITPIFGQSRAKKNKIIADSKMAKVEFIKTDPLMKGLFDKAYGYVIFPNVGKAGFGIGGASGNGAVYERNTLMGIAKLSQLSIGFQAGAQAYREVIFFETEADMERFKSSQLEFAAQVSAVAVTEGASANVKYAEGVMVFTMQKGGLMYEASVGGQQFKFSKL</sequence>
<dbReference type="Proteomes" id="UP000198951">
    <property type="component" value="Unassembled WGS sequence"/>
</dbReference>